<feature type="region of interest" description="Disordered" evidence="1">
    <location>
        <begin position="159"/>
        <end position="179"/>
    </location>
</feature>
<feature type="region of interest" description="Disordered" evidence="1">
    <location>
        <begin position="282"/>
        <end position="301"/>
    </location>
</feature>
<feature type="compositionally biased region" description="Polar residues" evidence="1">
    <location>
        <begin position="163"/>
        <end position="179"/>
    </location>
</feature>
<keyword evidence="3" id="KW-1185">Reference proteome</keyword>
<dbReference type="RefSeq" id="WP_229346465.1">
    <property type="nucleotide sequence ID" value="NZ_JAJFAT010000017.1"/>
</dbReference>
<dbReference type="AlphaFoldDB" id="A0AAW4X1Q1"/>
<name>A0AAW4X1Q1_9FIRM</name>
<dbReference type="SUPFAM" id="SSF46785">
    <property type="entry name" value="Winged helix' DNA-binding domain"/>
    <property type="match status" value="1"/>
</dbReference>
<comment type="caution">
    <text evidence="2">The sequence shown here is derived from an EMBL/GenBank/DDBJ whole genome shotgun (WGS) entry which is preliminary data.</text>
</comment>
<evidence type="ECO:0000313" key="3">
    <source>
        <dbReference type="Proteomes" id="UP001199296"/>
    </source>
</evidence>
<reference evidence="2 3" key="1">
    <citation type="submission" date="2021-10" db="EMBL/GenBank/DDBJ databases">
        <authorList>
            <person name="Grouzdev D.S."/>
            <person name="Pantiukh K.S."/>
            <person name="Krutkina M.S."/>
        </authorList>
    </citation>
    <scope>NUCLEOTIDE SEQUENCE [LARGE SCALE GENOMIC DNA]</scope>
    <source>
        <strain evidence="2 3">Z-7514</strain>
    </source>
</reference>
<dbReference type="InterPro" id="IPR036390">
    <property type="entry name" value="WH_DNA-bd_sf"/>
</dbReference>
<dbReference type="EMBL" id="JAJFAT010000017">
    <property type="protein sequence ID" value="MCC3145764.1"/>
    <property type="molecule type" value="Genomic_DNA"/>
</dbReference>
<proteinExistence type="predicted"/>
<evidence type="ECO:0000313" key="2">
    <source>
        <dbReference type="EMBL" id="MCC3145764.1"/>
    </source>
</evidence>
<sequence>MKKNQQPLKRAVIKEELVELTGDFLSAVIINQFIYWSERVRDYDQMLKEEKERLQILGENNDKYDFKNGWIFKTASELNEEIMTGKSDATIRRRIDKLVENEWIKRRRNPKNKQDRTYQYRVDIIKIQKDLLELGYSLDKYPLLVDEISNLQNADSNLHDESSNLQNADSSLQNADSSLQNAGTVPEITTETTSNNNNNNKIKISKKISNNFKKAFGQSLNEIQKQSLIQKQESGLTEELLIKVIEMCGMGGHNQTYFFRKLSMLVRDNIKTIQQLEKTIKKPSLKRASGQHSNSQDNEYKNNSNDYKWADFFIDYDKYKE</sequence>
<gene>
    <name evidence="2" type="ORF">LJ207_10555</name>
</gene>
<protein>
    <submittedName>
        <fullName evidence="2">Uncharacterized protein</fullName>
    </submittedName>
</protein>
<accession>A0AAW4X1Q1</accession>
<organism evidence="2 3">
    <name type="scientific">Halanaerobium polyolivorans</name>
    <dbReference type="NCBI Taxonomy" id="2886943"/>
    <lineage>
        <taxon>Bacteria</taxon>
        <taxon>Bacillati</taxon>
        <taxon>Bacillota</taxon>
        <taxon>Clostridia</taxon>
        <taxon>Halanaerobiales</taxon>
        <taxon>Halanaerobiaceae</taxon>
        <taxon>Halanaerobium</taxon>
    </lineage>
</organism>
<evidence type="ECO:0000256" key="1">
    <source>
        <dbReference type="SAM" id="MobiDB-lite"/>
    </source>
</evidence>
<dbReference type="Proteomes" id="UP001199296">
    <property type="component" value="Unassembled WGS sequence"/>
</dbReference>
<feature type="compositionally biased region" description="Polar residues" evidence="1">
    <location>
        <begin position="290"/>
        <end position="301"/>
    </location>
</feature>